<protein>
    <submittedName>
        <fullName evidence="1">Uncharacterized protein</fullName>
    </submittedName>
</protein>
<organism evidence="1 2">
    <name type="scientific">Entomophthora muscae</name>
    <dbReference type="NCBI Taxonomy" id="34485"/>
    <lineage>
        <taxon>Eukaryota</taxon>
        <taxon>Fungi</taxon>
        <taxon>Fungi incertae sedis</taxon>
        <taxon>Zoopagomycota</taxon>
        <taxon>Entomophthoromycotina</taxon>
        <taxon>Entomophthoromycetes</taxon>
        <taxon>Entomophthorales</taxon>
        <taxon>Entomophthoraceae</taxon>
        <taxon>Entomophthora</taxon>
    </lineage>
</organism>
<gene>
    <name evidence="1" type="ORF">DSO57_1013159</name>
</gene>
<reference evidence="1" key="1">
    <citation type="submission" date="2022-04" db="EMBL/GenBank/DDBJ databases">
        <title>Genome of the entomopathogenic fungus Entomophthora muscae.</title>
        <authorList>
            <person name="Elya C."/>
            <person name="Lovett B.R."/>
            <person name="Lee E."/>
            <person name="Macias A.M."/>
            <person name="Hajek A.E."/>
            <person name="De Bivort B.L."/>
            <person name="Kasson M.T."/>
            <person name="De Fine Licht H.H."/>
            <person name="Stajich J.E."/>
        </authorList>
    </citation>
    <scope>NUCLEOTIDE SEQUENCE</scope>
    <source>
        <strain evidence="1">Berkeley</strain>
    </source>
</reference>
<evidence type="ECO:0000313" key="1">
    <source>
        <dbReference type="EMBL" id="KAJ9085504.1"/>
    </source>
</evidence>
<dbReference type="EMBL" id="QTSX02000758">
    <property type="protein sequence ID" value="KAJ9085504.1"/>
    <property type="molecule type" value="Genomic_DNA"/>
</dbReference>
<accession>A0ACC2UF23</accession>
<keyword evidence="2" id="KW-1185">Reference proteome</keyword>
<comment type="caution">
    <text evidence="1">The sequence shown here is derived from an EMBL/GenBank/DDBJ whole genome shotgun (WGS) entry which is preliminary data.</text>
</comment>
<name>A0ACC2UF23_9FUNG</name>
<proteinExistence type="predicted"/>
<sequence>MSGFIDSEDDCESYNDFAGQTGLCVDNATVEQISSFLNLCQQHYYLVPDPETSAAFEYGNCECLCRKFPEAVEEVLEKSYCDCSYPCMQEKVRLSSVCNISLYHVDVWFNNHRIHNSLMWFKTIKPFSSQT</sequence>
<evidence type="ECO:0000313" key="2">
    <source>
        <dbReference type="Proteomes" id="UP001165960"/>
    </source>
</evidence>
<dbReference type="Proteomes" id="UP001165960">
    <property type="component" value="Unassembled WGS sequence"/>
</dbReference>